<feature type="coiled-coil region" evidence="1">
    <location>
        <begin position="809"/>
        <end position="850"/>
    </location>
</feature>
<feature type="region of interest" description="Disordered" evidence="2">
    <location>
        <begin position="1329"/>
        <end position="1392"/>
    </location>
</feature>
<dbReference type="Proteomes" id="UP000076798">
    <property type="component" value="Unassembled WGS sequence"/>
</dbReference>
<feature type="region of interest" description="Disordered" evidence="2">
    <location>
        <begin position="1499"/>
        <end position="1536"/>
    </location>
</feature>
<gene>
    <name evidence="3" type="ORF">SISSUDRAFT_1124513</name>
</gene>
<feature type="compositionally biased region" description="Polar residues" evidence="2">
    <location>
        <begin position="122"/>
        <end position="131"/>
    </location>
</feature>
<feature type="region of interest" description="Disordered" evidence="2">
    <location>
        <begin position="779"/>
        <end position="804"/>
    </location>
</feature>
<dbReference type="STRING" id="1314776.A0A166IKJ8"/>
<feature type="coiled-coil region" evidence="1">
    <location>
        <begin position="744"/>
        <end position="771"/>
    </location>
</feature>
<feature type="region of interest" description="Disordered" evidence="2">
    <location>
        <begin position="632"/>
        <end position="657"/>
    </location>
</feature>
<sequence length="1536" mass="172469">MSWGLGDDRGEAQLSEIRKQLSKKGQLQHLEITSLTQNVYKLTESLALSKESQKEACSKLDAETNRATKLEADLARKTEDHRRELLHRQNVELELSAAREQVKQGQRDFKRLETQLEDDMRNSSSSNTEQQKISKEKATMEARIRELESALAKAESRNDSQPAMLSPPTPATQRSARPRSSSLSGLKSKMEQDTKHMRAMEDSAKLLEDKLAKVQIEVNKMANEKLALEKKHSQDLEEYKNALSEAQDELKYWRSLESQDPLKSATEQDSGDQIEQERLRQKIAEQELLITQLRIQIEEYVESKSKAVESSQGTPETDDGVLPVSTDADLHRDFAILSEKLVAEQQCVRDLRSQISSLAAAISLHEQEKMGLLSQNTVFQETISTLKAESVQYLTLRAELHNSNIARKEADEAVSSLSAQFTELSGMETERNRMAESLEQANLELSALRTALLEAEQETFSLRSRQSTLQTQAELQLDKIKSLEAQVAQLCSDLETSKMEGQEIIDLHNQTIKSLDMSKARVAELESDVADRSTLSEAERRNMDLIDANMTIRALEDEARRSQGTSSPFFDTDPFCVPLAGPSHEVQPPEQERTRAVEKLMLMIQRLRAERDELRQELDFVQMEYSFAQKAEPESALDAQDEHSLSRSSSAAVEDPSLVSRKEKTFDILALVTEWRARHSETLDRENQLSAHEHDERLACIQRQLEQDRAQNAAQICALQAVVQGLEERHSRITSEATLSAQQRDLLQTTIEALENDLNQMRQRLVDKECEVQRLLRCHPSPTLPSTESHDQTHTTAPDSHHQGYLAKIQRREKQIALHQNEIRRLETNAKIAEETIIELEGEREKLLSSLHQREDLSAQIAEQDSLHSLDLASTIEIIFSSISTSRDLQVRLRAQCSELRALEQERDASQNEQLKAASLLREAQHRLQCQEANIAEMQGQIAQAESTYSAAQQQVQDLTHQLSKVTDLGTERTDKLQEVLQRVASLERDLESSQASEEAQRNALETATQNIDRLTVAKKAVEAEISSQSLKICELEEKISEQIGQMARKSAEHTQASEEFATVLRETNSRLTSSQEHLRRSQEELSITEKRVEDLQAGMLKVQALADQKESELQDLRTLQESEKLHLERLRQENATSVDQLKASIKQLQATHSEELVQLQEELMSAQDFLREQEAEAKGLRLDQQRMKELRVALQLAQEEGQALQAKLAEVSDARQEYQKKLAHSEKQASDTSSKLIALEAESSLRLRRYEQQEQMLHELKGENALLTERLTAINKETEELTDANLSLLKSTKKQAAKIADLTRKLAKLQGGKRSDVEPIAPTAAFSVAPESAATPPLPSRSSTLNSTTRAVVGQRLSRPGTPEQGSSRIPAPRTPDLPSRTSIFKPKTPEVPPIRSVFKLKSPAKIEEPVFVPQPRADPVEPVSAPSPGSLKRPRPDDFEVTGRMPPQPVLSTSPHRPLARRVLQGVRGFTPTRASRTGVSATAGEKVASPFAFSNLANSPRAITTPAPSKKGSSWLGKMRGPESKVAQENLEP</sequence>
<organism evidence="3 4">
    <name type="scientific">Sistotremastrum suecicum HHB10207 ss-3</name>
    <dbReference type="NCBI Taxonomy" id="1314776"/>
    <lineage>
        <taxon>Eukaryota</taxon>
        <taxon>Fungi</taxon>
        <taxon>Dikarya</taxon>
        <taxon>Basidiomycota</taxon>
        <taxon>Agaricomycotina</taxon>
        <taxon>Agaricomycetes</taxon>
        <taxon>Sistotremastrales</taxon>
        <taxon>Sistotremastraceae</taxon>
        <taxon>Sistotremastrum</taxon>
    </lineage>
</organism>
<feature type="coiled-coil region" evidence="1">
    <location>
        <begin position="424"/>
        <end position="500"/>
    </location>
</feature>
<name>A0A166IKJ8_9AGAM</name>
<evidence type="ECO:0000256" key="1">
    <source>
        <dbReference type="SAM" id="Coils"/>
    </source>
</evidence>
<dbReference type="OrthoDB" id="10255344at2759"/>
<proteinExistence type="predicted"/>
<feature type="compositionally biased region" description="Polar residues" evidence="2">
    <location>
        <begin position="1341"/>
        <end position="1351"/>
    </location>
</feature>
<feature type="coiled-coil region" evidence="1">
    <location>
        <begin position="1065"/>
        <end position="1278"/>
    </location>
</feature>
<keyword evidence="1" id="KW-0175">Coiled coil</keyword>
<dbReference type="EMBL" id="KV428006">
    <property type="protein sequence ID" value="KZT43838.1"/>
    <property type="molecule type" value="Genomic_DNA"/>
</dbReference>
<feature type="coiled-coil region" evidence="1">
    <location>
        <begin position="597"/>
        <end position="631"/>
    </location>
</feature>
<reference evidence="3 4" key="1">
    <citation type="journal article" date="2016" name="Mol. Biol. Evol.">
        <title>Comparative Genomics of Early-Diverging Mushroom-Forming Fungi Provides Insights into the Origins of Lignocellulose Decay Capabilities.</title>
        <authorList>
            <person name="Nagy L.G."/>
            <person name="Riley R."/>
            <person name="Tritt A."/>
            <person name="Adam C."/>
            <person name="Daum C."/>
            <person name="Floudas D."/>
            <person name="Sun H."/>
            <person name="Yadav J.S."/>
            <person name="Pangilinan J."/>
            <person name="Larsson K.H."/>
            <person name="Matsuura K."/>
            <person name="Barry K."/>
            <person name="Labutti K."/>
            <person name="Kuo R."/>
            <person name="Ohm R.A."/>
            <person name="Bhattacharya S.S."/>
            <person name="Shirouzu T."/>
            <person name="Yoshinaga Y."/>
            <person name="Martin F.M."/>
            <person name="Grigoriev I.V."/>
            <person name="Hibbett D.S."/>
        </authorList>
    </citation>
    <scope>NUCLEOTIDE SEQUENCE [LARGE SCALE GENOMIC DNA]</scope>
    <source>
        <strain evidence="3 4">HHB10207 ss-3</strain>
    </source>
</reference>
<accession>A0A166IKJ8</accession>
<evidence type="ECO:0000313" key="3">
    <source>
        <dbReference type="EMBL" id="KZT43838.1"/>
    </source>
</evidence>
<feature type="region of interest" description="Disordered" evidence="2">
    <location>
        <begin position="1416"/>
        <end position="1461"/>
    </location>
</feature>
<feature type="compositionally biased region" description="Basic and acidic residues" evidence="2">
    <location>
        <begin position="132"/>
        <end position="158"/>
    </location>
</feature>
<feature type="compositionally biased region" description="Polar residues" evidence="2">
    <location>
        <begin position="171"/>
        <end position="185"/>
    </location>
</feature>
<feature type="coiled-coil region" evidence="1">
    <location>
        <begin position="197"/>
        <end position="303"/>
    </location>
</feature>
<protein>
    <submittedName>
        <fullName evidence="3">Uncharacterized protein</fullName>
    </submittedName>
</protein>
<keyword evidence="4" id="KW-1185">Reference proteome</keyword>
<feature type="region of interest" description="Disordered" evidence="2">
    <location>
        <begin position="115"/>
        <end position="193"/>
    </location>
</feature>
<evidence type="ECO:0000256" key="2">
    <source>
        <dbReference type="SAM" id="MobiDB-lite"/>
    </source>
</evidence>
<evidence type="ECO:0000313" key="4">
    <source>
        <dbReference type="Proteomes" id="UP000076798"/>
    </source>
</evidence>
<feature type="coiled-coil region" evidence="1">
    <location>
        <begin position="886"/>
        <end position="1025"/>
    </location>
</feature>